<dbReference type="Pfam" id="PF08241">
    <property type="entry name" value="Methyltransf_11"/>
    <property type="match status" value="1"/>
</dbReference>
<keyword evidence="3" id="KW-0808">Transferase</keyword>
<name>A0A2G8TB45_9BURK</name>
<dbReference type="Proteomes" id="UP000230390">
    <property type="component" value="Unassembled WGS sequence"/>
</dbReference>
<dbReference type="SUPFAM" id="SSF53335">
    <property type="entry name" value="S-adenosyl-L-methionine-dependent methyltransferases"/>
    <property type="match status" value="1"/>
</dbReference>
<evidence type="ECO:0000256" key="1">
    <source>
        <dbReference type="SAM" id="MobiDB-lite"/>
    </source>
</evidence>
<comment type="caution">
    <text evidence="3">The sequence shown here is derived from an EMBL/GenBank/DDBJ whole genome shotgun (WGS) entry which is preliminary data.</text>
</comment>
<proteinExistence type="predicted"/>
<gene>
    <name evidence="3" type="ORF">CR105_20640</name>
</gene>
<accession>A0A2G8TB45</accession>
<evidence type="ECO:0000259" key="2">
    <source>
        <dbReference type="Pfam" id="PF08241"/>
    </source>
</evidence>
<dbReference type="OrthoDB" id="9795634at2"/>
<dbReference type="RefSeq" id="WP_099791706.1">
    <property type="nucleotide sequence ID" value="NZ_JBHLYV010000095.1"/>
</dbReference>
<dbReference type="EMBL" id="PDOC01000016">
    <property type="protein sequence ID" value="PIL43203.1"/>
    <property type="molecule type" value="Genomic_DNA"/>
</dbReference>
<sequence length="291" mass="31162">MSEPSQSSPSQQQTQSRDAGAPDFSAIKQRQQATWASGDFAIIGVTLQIVGESLAEAADIRASERVIDIAAGNGNATLAAAHRFAQVTSTDYVPALLDKGRARAAAEGLQIDFREADAEALPFPDGSFDVALSTFGVMFTPDQQRAAAEMLRVVRPGGRIGMANWTPEGFVGQLFKTIGKHVPPPAGLKSPALWGTEDYLRQLFGDAADRIHVERKLFNFRYASAAHMLQVFRDYYGPVYKAFAAVAAGADGGQALEQDINALLDRCNTAGSASLVVPAEYLEVVITKRSV</sequence>
<dbReference type="InterPro" id="IPR029063">
    <property type="entry name" value="SAM-dependent_MTases_sf"/>
</dbReference>
<organism evidence="3 4">
    <name type="scientific">Massilia eurypsychrophila</name>
    <dbReference type="NCBI Taxonomy" id="1485217"/>
    <lineage>
        <taxon>Bacteria</taxon>
        <taxon>Pseudomonadati</taxon>
        <taxon>Pseudomonadota</taxon>
        <taxon>Betaproteobacteria</taxon>
        <taxon>Burkholderiales</taxon>
        <taxon>Oxalobacteraceae</taxon>
        <taxon>Telluria group</taxon>
        <taxon>Massilia</taxon>
    </lineage>
</organism>
<keyword evidence="4" id="KW-1185">Reference proteome</keyword>
<evidence type="ECO:0000313" key="3">
    <source>
        <dbReference type="EMBL" id="PIL43203.1"/>
    </source>
</evidence>
<dbReference type="InterPro" id="IPR013216">
    <property type="entry name" value="Methyltransf_11"/>
</dbReference>
<dbReference type="CDD" id="cd02440">
    <property type="entry name" value="AdoMet_MTases"/>
    <property type="match status" value="1"/>
</dbReference>
<dbReference type="GO" id="GO:0032259">
    <property type="term" value="P:methylation"/>
    <property type="evidence" value="ECO:0007669"/>
    <property type="project" value="UniProtKB-KW"/>
</dbReference>
<dbReference type="AlphaFoldDB" id="A0A2G8TB45"/>
<protein>
    <submittedName>
        <fullName evidence="3">SAM-dependent methyltransferase</fullName>
    </submittedName>
</protein>
<dbReference type="PANTHER" id="PTHR43591:SF24">
    <property type="entry name" value="2-METHOXY-6-POLYPRENYL-1,4-BENZOQUINOL METHYLASE, MITOCHONDRIAL"/>
    <property type="match status" value="1"/>
</dbReference>
<feature type="compositionally biased region" description="Low complexity" evidence="1">
    <location>
        <begin position="1"/>
        <end position="16"/>
    </location>
</feature>
<dbReference type="GO" id="GO:0008757">
    <property type="term" value="F:S-adenosylmethionine-dependent methyltransferase activity"/>
    <property type="evidence" value="ECO:0007669"/>
    <property type="project" value="InterPro"/>
</dbReference>
<feature type="domain" description="Methyltransferase type 11" evidence="2">
    <location>
        <begin position="68"/>
        <end position="160"/>
    </location>
</feature>
<evidence type="ECO:0000313" key="4">
    <source>
        <dbReference type="Proteomes" id="UP000230390"/>
    </source>
</evidence>
<keyword evidence="3" id="KW-0489">Methyltransferase</keyword>
<dbReference type="PANTHER" id="PTHR43591">
    <property type="entry name" value="METHYLTRANSFERASE"/>
    <property type="match status" value="1"/>
</dbReference>
<reference evidence="3 4" key="1">
    <citation type="submission" date="2017-10" db="EMBL/GenBank/DDBJ databases">
        <title>Massilia psychrophilum sp. nov., a novel purple-pigmented bacterium isolated from Tianshan glacier, Xinjiang Municipality, China.</title>
        <authorList>
            <person name="Wang H."/>
        </authorList>
    </citation>
    <scope>NUCLEOTIDE SEQUENCE [LARGE SCALE GENOMIC DNA]</scope>
    <source>
        <strain evidence="3 4">JCM 30074</strain>
    </source>
</reference>
<feature type="region of interest" description="Disordered" evidence="1">
    <location>
        <begin position="1"/>
        <end position="22"/>
    </location>
</feature>
<dbReference type="Gene3D" id="3.40.50.150">
    <property type="entry name" value="Vaccinia Virus protein VP39"/>
    <property type="match status" value="1"/>
</dbReference>